<dbReference type="Pfam" id="PF08608">
    <property type="entry name" value="Wyosine_form"/>
    <property type="match status" value="1"/>
</dbReference>
<accession>A0ABT0X2Q7</accession>
<dbReference type="InterPro" id="IPR024344">
    <property type="entry name" value="MDMPI_metal-binding"/>
</dbReference>
<reference evidence="3" key="1">
    <citation type="journal article" date="2023" name="Int. J. Syst. Evol. Microbiol.">
        <title>Streptomyces meridianus sp. nov. isolated from brackish water of the Tagus estuary in Alcochete, Portugal.</title>
        <authorList>
            <person name="Santos J.D.N."/>
            <person name="Klimek D."/>
            <person name="Calusinska M."/>
            <person name="Lobo Da Cunha A."/>
            <person name="Catita J."/>
            <person name="Goncalves H."/>
            <person name="Gonzalez I."/>
            <person name="Reyes F."/>
            <person name="Lage O.M."/>
        </authorList>
    </citation>
    <scope>NUCLEOTIDE SEQUENCE</scope>
    <source>
        <strain evidence="3">MTZ3.1</strain>
    </source>
</reference>
<dbReference type="Proteomes" id="UP001167160">
    <property type="component" value="Unassembled WGS sequence"/>
</dbReference>
<dbReference type="RefSeq" id="WP_251410492.1">
    <property type="nucleotide sequence ID" value="NZ_JAMQGM010000013.1"/>
</dbReference>
<gene>
    <name evidence="3" type="ORF">M1E25_05535</name>
</gene>
<dbReference type="EMBL" id="JAMQGM010000013">
    <property type="protein sequence ID" value="MCM2576822.1"/>
    <property type="molecule type" value="Genomic_DNA"/>
</dbReference>
<feature type="domain" description="Mycothiol-dependent maleylpyruvate isomerase metal-binding" evidence="2">
    <location>
        <begin position="12"/>
        <end position="147"/>
    </location>
</feature>
<dbReference type="InterPro" id="IPR013917">
    <property type="entry name" value="tRNA_wybutosine-synth"/>
</dbReference>
<dbReference type="Pfam" id="PF11716">
    <property type="entry name" value="MDMPI_N"/>
    <property type="match status" value="1"/>
</dbReference>
<keyword evidence="4" id="KW-1185">Reference proteome</keyword>
<name>A0ABT0X2Q7_9ACTN</name>
<dbReference type="Gene3D" id="1.20.120.450">
    <property type="entry name" value="dinb family like domain"/>
    <property type="match status" value="1"/>
</dbReference>
<proteinExistence type="predicted"/>
<dbReference type="SUPFAM" id="SSF109854">
    <property type="entry name" value="DinB/YfiT-like putative metalloenzymes"/>
    <property type="match status" value="1"/>
</dbReference>
<protein>
    <submittedName>
        <fullName evidence="3">TIGR03084 family metal-binding protein</fullName>
    </submittedName>
</protein>
<feature type="domain" description="tRNA wybutosine-synthesis" evidence="1">
    <location>
        <begin position="183"/>
        <end position="230"/>
    </location>
</feature>
<sequence length="264" mass="28533">MSDARTVLIDLHSEGEELDRLVGGLPPADWKRPTPAPGWTVSHQIAHLAWTDEQALLAVNEPDAFAQEAGKALAAPDTFVDDGAEPLAAHPPSELLMLWREGRKELVETLVDLPEGTRIPWYGPPMSIASMASARLMETWAHGQDVADALEVARPPSARLWHIARLGTRTRDYAHLAHGIQPPGEEFRVELTAPDGELWTFGPEDAAQRVTGRALDFCLLVTQRAHRADLALRAEGAGADRWLDIAQAFAGPPGPGREPSGGAA</sequence>
<organism evidence="3 4">
    <name type="scientific">Streptomyces meridianus</name>
    <dbReference type="NCBI Taxonomy" id="2938945"/>
    <lineage>
        <taxon>Bacteria</taxon>
        <taxon>Bacillati</taxon>
        <taxon>Actinomycetota</taxon>
        <taxon>Actinomycetes</taxon>
        <taxon>Kitasatosporales</taxon>
        <taxon>Streptomycetaceae</taxon>
        <taxon>Streptomyces</taxon>
    </lineage>
</organism>
<evidence type="ECO:0000313" key="3">
    <source>
        <dbReference type="EMBL" id="MCM2576822.1"/>
    </source>
</evidence>
<evidence type="ECO:0000259" key="2">
    <source>
        <dbReference type="Pfam" id="PF11716"/>
    </source>
</evidence>
<dbReference type="InterPro" id="IPR017518">
    <property type="entry name" value="CHP03084"/>
</dbReference>
<dbReference type="InterPro" id="IPR017517">
    <property type="entry name" value="Maleyloyr_isom"/>
</dbReference>
<dbReference type="NCBIfam" id="TIGR03084">
    <property type="entry name" value="TIGR03084 family metal-binding protein"/>
    <property type="match status" value="1"/>
</dbReference>
<evidence type="ECO:0000259" key="1">
    <source>
        <dbReference type="Pfam" id="PF08608"/>
    </source>
</evidence>
<dbReference type="NCBIfam" id="TIGR03083">
    <property type="entry name" value="maleylpyruvate isomerase family mycothiol-dependent enzyme"/>
    <property type="match status" value="1"/>
</dbReference>
<evidence type="ECO:0000313" key="4">
    <source>
        <dbReference type="Proteomes" id="UP001167160"/>
    </source>
</evidence>
<dbReference type="InterPro" id="IPR034660">
    <property type="entry name" value="DinB/YfiT-like"/>
</dbReference>
<comment type="caution">
    <text evidence="3">The sequence shown here is derived from an EMBL/GenBank/DDBJ whole genome shotgun (WGS) entry which is preliminary data.</text>
</comment>